<keyword evidence="2" id="KW-1185">Reference proteome</keyword>
<gene>
    <name evidence="1" type="ORF">K435DRAFT_858800</name>
</gene>
<evidence type="ECO:0000313" key="2">
    <source>
        <dbReference type="Proteomes" id="UP000297245"/>
    </source>
</evidence>
<reference evidence="1 2" key="1">
    <citation type="journal article" date="2019" name="Nat. Ecol. Evol.">
        <title>Megaphylogeny resolves global patterns of mushroom evolution.</title>
        <authorList>
            <person name="Varga T."/>
            <person name="Krizsan K."/>
            <person name="Foldi C."/>
            <person name="Dima B."/>
            <person name="Sanchez-Garcia M."/>
            <person name="Sanchez-Ramirez S."/>
            <person name="Szollosi G.J."/>
            <person name="Szarkandi J.G."/>
            <person name="Papp V."/>
            <person name="Albert L."/>
            <person name="Andreopoulos W."/>
            <person name="Angelini C."/>
            <person name="Antonin V."/>
            <person name="Barry K.W."/>
            <person name="Bougher N.L."/>
            <person name="Buchanan P."/>
            <person name="Buyck B."/>
            <person name="Bense V."/>
            <person name="Catcheside P."/>
            <person name="Chovatia M."/>
            <person name="Cooper J."/>
            <person name="Damon W."/>
            <person name="Desjardin D."/>
            <person name="Finy P."/>
            <person name="Geml J."/>
            <person name="Haridas S."/>
            <person name="Hughes K."/>
            <person name="Justo A."/>
            <person name="Karasinski D."/>
            <person name="Kautmanova I."/>
            <person name="Kiss B."/>
            <person name="Kocsube S."/>
            <person name="Kotiranta H."/>
            <person name="LaButti K.M."/>
            <person name="Lechner B.E."/>
            <person name="Liimatainen K."/>
            <person name="Lipzen A."/>
            <person name="Lukacs Z."/>
            <person name="Mihaltcheva S."/>
            <person name="Morgado L.N."/>
            <person name="Niskanen T."/>
            <person name="Noordeloos M.E."/>
            <person name="Ohm R.A."/>
            <person name="Ortiz-Santana B."/>
            <person name="Ovrebo C."/>
            <person name="Racz N."/>
            <person name="Riley R."/>
            <person name="Savchenko A."/>
            <person name="Shiryaev A."/>
            <person name="Soop K."/>
            <person name="Spirin V."/>
            <person name="Szebenyi C."/>
            <person name="Tomsovsky M."/>
            <person name="Tulloss R.E."/>
            <person name="Uehling J."/>
            <person name="Grigoriev I.V."/>
            <person name="Vagvolgyi C."/>
            <person name="Papp T."/>
            <person name="Martin F.M."/>
            <person name="Miettinen O."/>
            <person name="Hibbett D.S."/>
            <person name="Nagy L.G."/>
        </authorList>
    </citation>
    <scope>NUCLEOTIDE SEQUENCE [LARGE SCALE GENOMIC DNA]</scope>
    <source>
        <strain evidence="1 2">CBS 962.96</strain>
    </source>
</reference>
<name>A0A4S8M3D4_DENBC</name>
<organism evidence="1 2">
    <name type="scientific">Dendrothele bispora (strain CBS 962.96)</name>
    <dbReference type="NCBI Taxonomy" id="1314807"/>
    <lineage>
        <taxon>Eukaryota</taxon>
        <taxon>Fungi</taxon>
        <taxon>Dikarya</taxon>
        <taxon>Basidiomycota</taxon>
        <taxon>Agaricomycotina</taxon>
        <taxon>Agaricomycetes</taxon>
        <taxon>Agaricomycetidae</taxon>
        <taxon>Agaricales</taxon>
        <taxon>Agaricales incertae sedis</taxon>
        <taxon>Dendrothele</taxon>
    </lineage>
</organism>
<dbReference type="AlphaFoldDB" id="A0A4S8M3D4"/>
<dbReference type="EMBL" id="ML179182">
    <property type="protein sequence ID" value="THU96203.1"/>
    <property type="molecule type" value="Genomic_DNA"/>
</dbReference>
<proteinExistence type="predicted"/>
<sequence length="714" mass="82838">MSGSFFQQASQNTFRGNTFINVGGDFLGQAGSFVSPGARGESIFDEFRTIRRGDIYHLNEISREDVDEEQEKYFPYRHGFRDQLLRFTRTAYRVKLIGTDGPPGSHIAMIYRGRDAQAAWQRDFSLYSHPHPNFLHLFGLNHSIPAMIFYDAEGLVPFRQLWYESSPVVKCYMLYRAWFDLNAIWNDSSDRFRLSESLFNNYNFRSSWNVKFGVVDKIFIKRDTGLICFAPHIGEAARACWQDIHDPSYQYLPFPEGEDFRGTHIQGPIIKPLPFELYQDDPLVLSHILQNIEQSPRPELEFLDLILGHEGGEYRCPSNQIRDILPISLPFISNHHVDKLYKIAQFSNVNVELYPSRFPAKVSKASKHDTPTVFFNMTSWDSAATTVITETGWTRTCLAEIYSSQTRVSGPHLRFEVEISDEQQDLLPKAWLSQAQYLFRNTLRDVPSPIFGHSRYSLISKISLGMELRYFKDTEASPKIFKYLCRNFPGISLNIAPITLSQPDGHHSVDIDWGDRGRDIYYWSLEPYGRLSRRFCETLGLPELTGFITLWPSYNFDLRSFQFEAAAHFQSFEGFDPCTQEFAKAHRLPLLKIISPGVDVWRWGSDLEELEDEDGDIDVFYDCRESENDGIHLDSEPPKHLKDRRWQFMNGACPSKGIQSLIEKHYNLHLFRADTFSRDKADCFFWEKAPQWKLGLKDVSEAGRFIKKRRRASF</sequence>
<dbReference type="Proteomes" id="UP000297245">
    <property type="component" value="Unassembled WGS sequence"/>
</dbReference>
<evidence type="ECO:0000313" key="1">
    <source>
        <dbReference type="EMBL" id="THU96203.1"/>
    </source>
</evidence>
<protein>
    <submittedName>
        <fullName evidence="1">Uncharacterized protein</fullName>
    </submittedName>
</protein>
<accession>A0A4S8M3D4</accession>
<dbReference type="OrthoDB" id="3025108at2759"/>